<keyword evidence="5" id="KW-1185">Reference proteome</keyword>
<dbReference type="PATRIC" id="fig|518642.7.peg.6192"/>
<proteinExistence type="predicted"/>
<dbReference type="InterPro" id="IPR016181">
    <property type="entry name" value="Acyl_CoA_acyltransferase"/>
</dbReference>
<name>A0A1E7M0P9_9ACTN</name>
<dbReference type="OrthoDB" id="4300473at2"/>
<dbReference type="Gene3D" id="3.40.630.30">
    <property type="match status" value="1"/>
</dbReference>
<sequence>MTAADGYLVAAFHAQCSEANLLRRWGRTRLLPRDLTRLLDQVRCWIGLGADGRPLALVCVGPVSREPGAADLGLQVADDWHRQGIGTALARHASADARARGAHTLTAFTQASNTAMLRLMDRLGPTRHTRDGAYVEVRVALDASAPVPETPPP</sequence>
<gene>
    <name evidence="4" type="ORF">AN221_03835</name>
</gene>
<evidence type="ECO:0000256" key="2">
    <source>
        <dbReference type="ARBA" id="ARBA00023315"/>
    </source>
</evidence>
<dbReference type="PROSITE" id="PS51186">
    <property type="entry name" value="GNAT"/>
    <property type="match status" value="1"/>
</dbReference>
<dbReference type="InterPro" id="IPR000182">
    <property type="entry name" value="GNAT_dom"/>
</dbReference>
<dbReference type="PANTHER" id="PTHR43877">
    <property type="entry name" value="AMINOALKYLPHOSPHONATE N-ACETYLTRANSFERASE-RELATED-RELATED"/>
    <property type="match status" value="1"/>
</dbReference>
<dbReference type="GO" id="GO:0016747">
    <property type="term" value="F:acyltransferase activity, transferring groups other than amino-acyl groups"/>
    <property type="evidence" value="ECO:0007669"/>
    <property type="project" value="InterPro"/>
</dbReference>
<reference evidence="4 5" key="1">
    <citation type="journal article" date="2016" name="Front. Microbiol.">
        <title>Comparative Genomics Analysis of Streptomyces Species Reveals Their Adaptation to the Marine Environment and Their Diversity at the Genomic Level.</title>
        <authorList>
            <person name="Tian X."/>
            <person name="Zhang Z."/>
            <person name="Yang T."/>
            <person name="Chen M."/>
            <person name="Li J."/>
            <person name="Chen F."/>
            <person name="Yang J."/>
            <person name="Li W."/>
            <person name="Zhang B."/>
            <person name="Zhang Z."/>
            <person name="Wu J."/>
            <person name="Zhang C."/>
            <person name="Long L."/>
            <person name="Xiao J."/>
        </authorList>
    </citation>
    <scope>NUCLEOTIDE SEQUENCE [LARGE SCALE GENOMIC DNA]</scope>
    <source>
        <strain evidence="4 5">SCSIO M10372</strain>
    </source>
</reference>
<dbReference type="CDD" id="cd04301">
    <property type="entry name" value="NAT_SF"/>
    <property type="match status" value="1"/>
</dbReference>
<dbReference type="SUPFAM" id="SSF55729">
    <property type="entry name" value="Acyl-CoA N-acyltransferases (Nat)"/>
    <property type="match status" value="1"/>
</dbReference>
<dbReference type="Proteomes" id="UP000175971">
    <property type="component" value="Unassembled WGS sequence"/>
</dbReference>
<keyword evidence="1" id="KW-0808">Transferase</keyword>
<organism evidence="4 5">
    <name type="scientific">Streptomyces nanshensis</name>
    <dbReference type="NCBI Taxonomy" id="518642"/>
    <lineage>
        <taxon>Bacteria</taxon>
        <taxon>Bacillati</taxon>
        <taxon>Actinomycetota</taxon>
        <taxon>Actinomycetes</taxon>
        <taxon>Kitasatosporales</taxon>
        <taxon>Streptomycetaceae</taxon>
        <taxon>Streptomyces</taxon>
    </lineage>
</organism>
<comment type="caution">
    <text evidence="4">The sequence shown here is derived from an EMBL/GenBank/DDBJ whole genome shotgun (WGS) entry which is preliminary data.</text>
</comment>
<keyword evidence="2" id="KW-0012">Acyltransferase</keyword>
<dbReference type="Pfam" id="PF00583">
    <property type="entry name" value="Acetyltransf_1"/>
    <property type="match status" value="1"/>
</dbReference>
<feature type="domain" description="N-acetyltransferase" evidence="3">
    <location>
        <begin position="1"/>
        <end position="148"/>
    </location>
</feature>
<evidence type="ECO:0000313" key="5">
    <source>
        <dbReference type="Proteomes" id="UP000175971"/>
    </source>
</evidence>
<evidence type="ECO:0000313" key="4">
    <source>
        <dbReference type="EMBL" id="OEV22062.1"/>
    </source>
</evidence>
<accession>A0A1E7M0P9</accession>
<evidence type="ECO:0000259" key="3">
    <source>
        <dbReference type="PROSITE" id="PS51186"/>
    </source>
</evidence>
<dbReference type="EMBL" id="LJGZ01000005">
    <property type="protein sequence ID" value="OEV22062.1"/>
    <property type="molecule type" value="Genomic_DNA"/>
</dbReference>
<dbReference type="AlphaFoldDB" id="A0A1E7M0P9"/>
<evidence type="ECO:0000256" key="1">
    <source>
        <dbReference type="ARBA" id="ARBA00022679"/>
    </source>
</evidence>
<dbReference type="InterPro" id="IPR050832">
    <property type="entry name" value="Bact_Acetyltransf"/>
</dbReference>
<protein>
    <recommendedName>
        <fullName evidence="3">N-acetyltransferase domain-containing protein</fullName>
    </recommendedName>
</protein>
<dbReference type="RefSeq" id="WP_070199759.1">
    <property type="nucleotide sequence ID" value="NZ_LJGZ01000005.1"/>
</dbReference>